<gene>
    <name evidence="1" type="ORF">ARMSODRAFT_540427</name>
</gene>
<protein>
    <submittedName>
        <fullName evidence="1">Uncharacterized protein</fullName>
    </submittedName>
</protein>
<dbReference type="EMBL" id="KZ293459">
    <property type="protein sequence ID" value="PBK63327.1"/>
    <property type="molecule type" value="Genomic_DNA"/>
</dbReference>
<keyword evidence="2" id="KW-1185">Reference proteome</keyword>
<dbReference type="Proteomes" id="UP000218334">
    <property type="component" value="Unassembled WGS sequence"/>
</dbReference>
<name>A0A2H3BFH8_9AGAR</name>
<reference evidence="2" key="1">
    <citation type="journal article" date="2017" name="Nat. Ecol. Evol.">
        <title>Genome expansion and lineage-specific genetic innovations in the forest pathogenic fungi Armillaria.</title>
        <authorList>
            <person name="Sipos G."/>
            <person name="Prasanna A.N."/>
            <person name="Walter M.C."/>
            <person name="O'Connor E."/>
            <person name="Balint B."/>
            <person name="Krizsan K."/>
            <person name="Kiss B."/>
            <person name="Hess J."/>
            <person name="Varga T."/>
            <person name="Slot J."/>
            <person name="Riley R."/>
            <person name="Boka B."/>
            <person name="Rigling D."/>
            <person name="Barry K."/>
            <person name="Lee J."/>
            <person name="Mihaltcheva S."/>
            <person name="LaButti K."/>
            <person name="Lipzen A."/>
            <person name="Waldron R."/>
            <person name="Moloney N.M."/>
            <person name="Sperisen C."/>
            <person name="Kredics L."/>
            <person name="Vagvoelgyi C."/>
            <person name="Patrignani A."/>
            <person name="Fitzpatrick D."/>
            <person name="Nagy I."/>
            <person name="Doyle S."/>
            <person name="Anderson J.B."/>
            <person name="Grigoriev I.V."/>
            <person name="Gueldener U."/>
            <person name="Muensterkoetter M."/>
            <person name="Nagy L.G."/>
        </authorList>
    </citation>
    <scope>NUCLEOTIDE SEQUENCE [LARGE SCALE GENOMIC DNA]</scope>
    <source>
        <strain evidence="2">28-4</strain>
    </source>
</reference>
<dbReference type="STRING" id="1076256.A0A2H3BFH8"/>
<evidence type="ECO:0000313" key="2">
    <source>
        <dbReference type="Proteomes" id="UP000218334"/>
    </source>
</evidence>
<dbReference type="AlphaFoldDB" id="A0A2H3BFH8"/>
<accession>A0A2H3BFH8</accession>
<evidence type="ECO:0000313" key="1">
    <source>
        <dbReference type="EMBL" id="PBK63327.1"/>
    </source>
</evidence>
<organism evidence="1 2">
    <name type="scientific">Armillaria solidipes</name>
    <dbReference type="NCBI Taxonomy" id="1076256"/>
    <lineage>
        <taxon>Eukaryota</taxon>
        <taxon>Fungi</taxon>
        <taxon>Dikarya</taxon>
        <taxon>Basidiomycota</taxon>
        <taxon>Agaricomycotina</taxon>
        <taxon>Agaricomycetes</taxon>
        <taxon>Agaricomycetidae</taxon>
        <taxon>Agaricales</taxon>
        <taxon>Marasmiineae</taxon>
        <taxon>Physalacriaceae</taxon>
        <taxon>Armillaria</taxon>
    </lineage>
</organism>
<sequence>MWSEHLVGSGDLCSKNQELLKTLKQDRSIPSQTTHNRLNSRHNAERYLGRTRICSVFGQAGQRPYSLESREMTMQLNGKNDSSSSVTAPIRSLLEGQAPTGRVLWAVPTRKIYIMSTHHHICCQDAKDYIRLSIYEITLERFVCSPTFIQVAEARERKTRAEEYNERTTSYAELTN</sequence>
<proteinExistence type="predicted"/>